<dbReference type="WBParaSite" id="MCU_000477-RC">
    <property type="protein sequence ID" value="MCU_000477-RC"/>
    <property type="gene ID" value="MCU_000477"/>
</dbReference>
<dbReference type="AlphaFoldDB" id="A0A5K3EH22"/>
<sequence>MCQVSLFLVKSLDILMTVTTTAIIHVGVNEYSVVLITQ</sequence>
<name>A0A5K3EH22_MESCO</name>
<reference evidence="1" key="1">
    <citation type="submission" date="2019-11" db="UniProtKB">
        <authorList>
            <consortium name="WormBaseParasite"/>
        </authorList>
    </citation>
    <scope>IDENTIFICATION</scope>
</reference>
<organism evidence="1">
    <name type="scientific">Mesocestoides corti</name>
    <name type="common">Flatworm</name>
    <dbReference type="NCBI Taxonomy" id="53468"/>
    <lineage>
        <taxon>Eukaryota</taxon>
        <taxon>Metazoa</taxon>
        <taxon>Spiralia</taxon>
        <taxon>Lophotrochozoa</taxon>
        <taxon>Platyhelminthes</taxon>
        <taxon>Cestoda</taxon>
        <taxon>Eucestoda</taxon>
        <taxon>Cyclophyllidea</taxon>
        <taxon>Mesocestoididae</taxon>
        <taxon>Mesocestoides</taxon>
    </lineage>
</organism>
<evidence type="ECO:0000313" key="1">
    <source>
        <dbReference type="WBParaSite" id="MCU_000477-RC"/>
    </source>
</evidence>
<accession>A0A5K3EH22</accession>
<protein>
    <submittedName>
        <fullName evidence="1">Amino_oxidase domain-containing protein</fullName>
    </submittedName>
</protein>
<proteinExistence type="predicted"/>